<protein>
    <recommendedName>
        <fullName evidence="4">DUF3124 domain-containing protein</fullName>
    </recommendedName>
</protein>
<evidence type="ECO:0000313" key="2">
    <source>
        <dbReference type="EMBL" id="GLQ22259.1"/>
    </source>
</evidence>
<accession>A0ABQ5V6B0</accession>
<evidence type="ECO:0008006" key="4">
    <source>
        <dbReference type="Google" id="ProtNLM"/>
    </source>
</evidence>
<name>A0ABQ5V6B0_9PROT</name>
<evidence type="ECO:0000256" key="1">
    <source>
        <dbReference type="SAM" id="Phobius"/>
    </source>
</evidence>
<keyword evidence="1" id="KW-0812">Transmembrane</keyword>
<keyword evidence="1" id="KW-0472">Membrane</keyword>
<dbReference type="Proteomes" id="UP001161391">
    <property type="component" value="Unassembled WGS sequence"/>
</dbReference>
<dbReference type="RefSeq" id="WP_284386576.1">
    <property type="nucleotide sequence ID" value="NZ_BSNK01000001.1"/>
</dbReference>
<reference evidence="2" key="1">
    <citation type="journal article" date="2014" name="Int. J. Syst. Evol. Microbiol.">
        <title>Complete genome of a new Firmicutes species belonging to the dominant human colonic microbiota ('Ruminococcus bicirculans') reveals two chromosomes and a selective capacity to utilize plant glucans.</title>
        <authorList>
            <consortium name="NISC Comparative Sequencing Program"/>
            <person name="Wegmann U."/>
            <person name="Louis P."/>
            <person name="Goesmann A."/>
            <person name="Henrissat B."/>
            <person name="Duncan S.H."/>
            <person name="Flint H.J."/>
        </authorList>
    </citation>
    <scope>NUCLEOTIDE SEQUENCE</scope>
    <source>
        <strain evidence="2">NBRC 108219</strain>
    </source>
</reference>
<proteinExistence type="predicted"/>
<dbReference type="EMBL" id="BSNK01000001">
    <property type="protein sequence ID" value="GLQ22259.1"/>
    <property type="molecule type" value="Genomic_DNA"/>
</dbReference>
<comment type="caution">
    <text evidence="2">The sequence shown here is derived from an EMBL/GenBank/DDBJ whole genome shotgun (WGS) entry which is preliminary data.</text>
</comment>
<sequence length="222" mass="25107">MITDLDKQACIERHKTIRAILWVVALLIVAAVLFGVYRFVTAPVRMAQNTTQTITQQVEETATAVLTHRHIKVREGRRYSRMADRAHTILINLPETKPASLRDRTFRLAHLRGSQSKVCQFVMDFGAGPVPVWTAADNAEFTANRSLGGEANRQLRIIWETPTMILGVSVQYADKFTQDDNAPRWELLWRRRDSIQKPLTDAVVSERTMNALAAIPQQCATP</sequence>
<reference evidence="2" key="2">
    <citation type="submission" date="2023-01" db="EMBL/GenBank/DDBJ databases">
        <title>Draft genome sequence of Algimonas ampicilliniresistens strain NBRC 108219.</title>
        <authorList>
            <person name="Sun Q."/>
            <person name="Mori K."/>
        </authorList>
    </citation>
    <scope>NUCLEOTIDE SEQUENCE</scope>
    <source>
        <strain evidence="2">NBRC 108219</strain>
    </source>
</reference>
<keyword evidence="1" id="KW-1133">Transmembrane helix</keyword>
<gene>
    <name evidence="2" type="ORF">GCM10007853_01330</name>
</gene>
<keyword evidence="3" id="KW-1185">Reference proteome</keyword>
<feature type="transmembrane region" description="Helical" evidence="1">
    <location>
        <begin position="20"/>
        <end position="40"/>
    </location>
</feature>
<evidence type="ECO:0000313" key="3">
    <source>
        <dbReference type="Proteomes" id="UP001161391"/>
    </source>
</evidence>
<organism evidence="2 3">
    <name type="scientific">Algimonas ampicilliniresistens</name>
    <dbReference type="NCBI Taxonomy" id="1298735"/>
    <lineage>
        <taxon>Bacteria</taxon>
        <taxon>Pseudomonadati</taxon>
        <taxon>Pseudomonadota</taxon>
        <taxon>Alphaproteobacteria</taxon>
        <taxon>Maricaulales</taxon>
        <taxon>Robiginitomaculaceae</taxon>
        <taxon>Algimonas</taxon>
    </lineage>
</organism>